<dbReference type="EMBL" id="PZPL01000001">
    <property type="protein sequence ID" value="PTL74670.1"/>
    <property type="molecule type" value="Genomic_DNA"/>
</dbReference>
<dbReference type="InterPro" id="IPR001944">
    <property type="entry name" value="Glycoside_Hdrlase_35"/>
</dbReference>
<dbReference type="GO" id="GO:0005975">
    <property type="term" value="P:carbohydrate metabolic process"/>
    <property type="evidence" value="ECO:0007669"/>
    <property type="project" value="InterPro"/>
</dbReference>
<dbReference type="Gene3D" id="3.20.20.80">
    <property type="entry name" value="Glycosidases"/>
    <property type="match status" value="1"/>
</dbReference>
<dbReference type="PRINTS" id="PR00742">
    <property type="entry name" value="GLHYDRLASE35"/>
</dbReference>
<dbReference type="PANTHER" id="PTHR23421">
    <property type="entry name" value="BETA-GALACTOSIDASE RELATED"/>
    <property type="match status" value="1"/>
</dbReference>
<comment type="caution">
    <text evidence="4">The sequence shown here is derived from an EMBL/GenBank/DDBJ whole genome shotgun (WGS) entry which is preliminary data.</text>
</comment>
<dbReference type="Proteomes" id="UP000241085">
    <property type="component" value="Unassembled WGS sequence"/>
</dbReference>
<dbReference type="InterPro" id="IPR017853">
    <property type="entry name" value="GH"/>
</dbReference>
<reference evidence="4 5" key="1">
    <citation type="submission" date="2018-03" db="EMBL/GenBank/DDBJ databases">
        <title>Bacteriophage NCPPB3778 and a type I-E CRISPR drive the evolution of the US Biological Select Agent, Rathayibacter toxicus.</title>
        <authorList>
            <person name="Davis E.W.II."/>
            <person name="Tabima J.F."/>
            <person name="Weisberg A.J."/>
            <person name="Dantas Lopes L."/>
            <person name="Wiseman M.S."/>
            <person name="Wiseman M.S."/>
            <person name="Pupko T."/>
            <person name="Belcher M.S."/>
            <person name="Sechler A.J."/>
            <person name="Tancos M.A."/>
            <person name="Schroeder B.K."/>
            <person name="Murray T.D."/>
            <person name="Luster D.G."/>
            <person name="Schneider W.L."/>
            <person name="Rogers E."/>
            <person name="Andreote F.D."/>
            <person name="Grunwald N.J."/>
            <person name="Putnam M.L."/>
            <person name="Chang J.H."/>
        </authorList>
    </citation>
    <scope>NUCLEOTIDE SEQUENCE [LARGE SCALE GENOMIC DNA]</scope>
    <source>
        <strain evidence="4 5">DSM 15933</strain>
    </source>
</reference>
<comment type="similarity">
    <text evidence="1 2">Belongs to the glycosyl hydrolase 35 family.</text>
</comment>
<dbReference type="Pfam" id="PF01301">
    <property type="entry name" value="Glyco_hydro_35"/>
    <property type="match status" value="1"/>
</dbReference>
<protein>
    <submittedName>
        <fullName evidence="4">Beta-galactosidase</fullName>
    </submittedName>
</protein>
<name>A0A2T4UYS8_9MICO</name>
<evidence type="ECO:0000313" key="5">
    <source>
        <dbReference type="Proteomes" id="UP000241085"/>
    </source>
</evidence>
<feature type="domain" description="Glycoside hydrolase 35 catalytic" evidence="3">
    <location>
        <begin position="19"/>
        <end position="357"/>
    </location>
</feature>
<gene>
    <name evidence="4" type="ORF">C1I63_07610</name>
</gene>
<proteinExistence type="inferred from homology"/>
<dbReference type="InterPro" id="IPR031330">
    <property type="entry name" value="Gly_Hdrlase_35_cat"/>
</dbReference>
<evidence type="ECO:0000259" key="3">
    <source>
        <dbReference type="Pfam" id="PF01301"/>
    </source>
</evidence>
<evidence type="ECO:0000256" key="2">
    <source>
        <dbReference type="RuleBase" id="RU003679"/>
    </source>
</evidence>
<dbReference type="SUPFAM" id="SSF51445">
    <property type="entry name" value="(Trans)glycosidases"/>
    <property type="match status" value="1"/>
</dbReference>
<dbReference type="AlphaFoldDB" id="A0A2T4UYS8"/>
<evidence type="ECO:0000256" key="1">
    <source>
        <dbReference type="ARBA" id="ARBA00009809"/>
    </source>
</evidence>
<evidence type="ECO:0000313" key="4">
    <source>
        <dbReference type="EMBL" id="PTL74670.1"/>
    </source>
</evidence>
<dbReference type="GO" id="GO:0004553">
    <property type="term" value="F:hydrolase activity, hydrolyzing O-glycosyl compounds"/>
    <property type="evidence" value="ECO:0007669"/>
    <property type="project" value="InterPro"/>
</dbReference>
<organism evidence="4 5">
    <name type="scientific">Rathayibacter caricis DSM 15933</name>
    <dbReference type="NCBI Taxonomy" id="1328867"/>
    <lineage>
        <taxon>Bacteria</taxon>
        <taxon>Bacillati</taxon>
        <taxon>Actinomycetota</taxon>
        <taxon>Actinomycetes</taxon>
        <taxon>Micrococcales</taxon>
        <taxon>Microbacteriaceae</taxon>
        <taxon>Rathayibacter</taxon>
    </lineage>
</organism>
<keyword evidence="5" id="KW-1185">Reference proteome</keyword>
<sequence length="743" mass="80413">MSTVEDPHSRYRLTDRYVLRDGVPFVPVSGEFHLTRVPRERWEERLRLMRAGGVSVVSFYVIWIHHEPARGERRFDGDRDVAAFVDLCAEVGLDVILRIGPWAHGEVRNGGFPDWVQEAPVRHRTDDPEYLALVEPWFAAIGEQLASRCGPDSPVVAIQLENELYDQPEHLRTLKRMARAAGLSAPIWTATGWGGADLPTDAVLPVFGGYPDGFWLDHDQPWDDTFREHFLFSHVWDDPGIGADLRQGVVLEAPRTPSELYPAATCELGGGMALAYQRRPRVEALDVAAVAHDKIGNGSAWQGYYMFAGGRNPGPDLQESQATGYPNDLAVYDYDFRAPIGATGRTAASFGLLRRQHAFLAAFGATLAEMPSSLPEVRPEGVRDSTTLRWALRSDGTSGVVLLTWHQPYEPLEEHPGVRFEVVLDERTVVFPDEPVRIPVGTIAHWPVGLVIAGVEVEWATASLFTVLGGERPTLVLIAEEGIPPRLRFADGTALVVDGAAVDGPLVRLDGTEPVLATAAGALDVLVLPAAVGADAWALEGDSGVRLVLSAEPVWTDADGRLVSDGAAVRPAPREYRDGAFEELPGSIAAPAGADSVRPVEVRELRAAGSPPDSFGGLDGRAAAPRDAEFAAHASAHRLLLPPASGRAVRRELEIDWAGDVARVLVDGVLRADRFWNADGWVLDLDDLGVGADSAVVVEILPLPRAAEVGLPADAQALRAAVDGDLHELGAVRVVDVYRWTQA</sequence>
<accession>A0A2T4UYS8</accession>